<sequence>MTYCNNALRVTRWILFLEVSAAIILAASHMIPTEKSELDGWYSEHVKSFNKRDKMKLDSELVAAEENATVIKVRGDGSGDFKTITEAIESVPACNTKRVVIWIGGGVYKEKLKIDRNKPFVTLYGSPNNMPNLTFDGDASKYGTVYSATLTVEADYFTAANLIIENSSPRPDGKRKGEQALAARIWGNKVAIYNCKFIGFQDTLCDDRGLHLYKDCFIQGTVDFIFGGGTSLYLNTQLDVVVDGGLGVIAAHSREQESECSGFSFVHCSITGTGGRNTYLGRAWRPRSRVVFAYTTMADIIHPKGWNDMDNFGYDKTVSFGEYKCSGLGSNFSKRVQYGKQLSDEKVQQFVSLEYLKSDTWLLPPPNHEDLEN</sequence>
<keyword evidence="13" id="KW-0472">Membrane</keyword>
<keyword evidence="8 12" id="KW-0378">Hydrolase</keyword>
<dbReference type="PROSITE" id="PS00503">
    <property type="entry name" value="PECTINESTERASE_2"/>
    <property type="match status" value="1"/>
</dbReference>
<dbReference type="GO" id="GO:0045490">
    <property type="term" value="P:pectin catabolic process"/>
    <property type="evidence" value="ECO:0000318"/>
    <property type="project" value="GO_Central"/>
</dbReference>
<feature type="active site" evidence="11">
    <location>
        <position position="223"/>
    </location>
</feature>
<dbReference type="UniPathway" id="UPA00545">
    <property type="reaction ID" value="UER00823"/>
</dbReference>
<gene>
    <name evidence="15" type="ORF">Csa_6G428540</name>
</gene>
<protein>
    <recommendedName>
        <fullName evidence="4 12">Pectinesterase</fullName>
        <ecNumber evidence="4 12">3.1.1.11</ecNumber>
    </recommendedName>
</protein>
<dbReference type="eggNOG" id="ENOG502R3C8">
    <property type="taxonomic scope" value="Eukaryota"/>
</dbReference>
<keyword evidence="5" id="KW-0134">Cell wall</keyword>
<dbReference type="Proteomes" id="UP000029981">
    <property type="component" value="Chromosome 6"/>
</dbReference>
<name>A0A0A0KEY2_CUCSA</name>
<evidence type="ECO:0000256" key="2">
    <source>
        <dbReference type="ARBA" id="ARBA00005184"/>
    </source>
</evidence>
<feature type="transmembrane region" description="Helical" evidence="13">
    <location>
        <begin position="12"/>
        <end position="31"/>
    </location>
</feature>
<dbReference type="SUPFAM" id="SSF51126">
    <property type="entry name" value="Pectin lyase-like"/>
    <property type="match status" value="1"/>
</dbReference>
<evidence type="ECO:0000256" key="6">
    <source>
        <dbReference type="ARBA" id="ARBA00022525"/>
    </source>
</evidence>
<reference evidence="15 16" key="1">
    <citation type="journal article" date="2009" name="Nat. Genet.">
        <title>The genome of the cucumber, Cucumis sativus L.</title>
        <authorList>
            <person name="Huang S."/>
            <person name="Li R."/>
            <person name="Zhang Z."/>
            <person name="Li L."/>
            <person name="Gu X."/>
            <person name="Fan W."/>
            <person name="Lucas W.J."/>
            <person name="Wang X."/>
            <person name="Xie B."/>
            <person name="Ni P."/>
            <person name="Ren Y."/>
            <person name="Zhu H."/>
            <person name="Li J."/>
            <person name="Lin K."/>
            <person name="Jin W."/>
            <person name="Fei Z."/>
            <person name="Li G."/>
            <person name="Staub J."/>
            <person name="Kilian A."/>
            <person name="van der Vossen E.A."/>
            <person name="Wu Y."/>
            <person name="Guo J."/>
            <person name="He J."/>
            <person name="Jia Z."/>
            <person name="Ren Y."/>
            <person name="Tian G."/>
            <person name="Lu Y."/>
            <person name="Ruan J."/>
            <person name="Qian W."/>
            <person name="Wang M."/>
            <person name="Huang Q."/>
            <person name="Li B."/>
            <person name="Xuan Z."/>
            <person name="Cao J."/>
            <person name="Asan"/>
            <person name="Wu Z."/>
            <person name="Zhang J."/>
            <person name="Cai Q."/>
            <person name="Bai Y."/>
            <person name="Zhao B."/>
            <person name="Han Y."/>
            <person name="Li Y."/>
            <person name="Li X."/>
            <person name="Wang S."/>
            <person name="Shi Q."/>
            <person name="Liu S."/>
            <person name="Cho W.K."/>
            <person name="Kim J.Y."/>
            <person name="Xu Y."/>
            <person name="Heller-Uszynska K."/>
            <person name="Miao H."/>
            <person name="Cheng Z."/>
            <person name="Zhang S."/>
            <person name="Wu J."/>
            <person name="Yang Y."/>
            <person name="Kang H."/>
            <person name="Li M."/>
            <person name="Liang H."/>
            <person name="Ren X."/>
            <person name="Shi Z."/>
            <person name="Wen M."/>
            <person name="Jian M."/>
            <person name="Yang H."/>
            <person name="Zhang G."/>
            <person name="Yang Z."/>
            <person name="Chen R."/>
            <person name="Liu S."/>
            <person name="Li J."/>
            <person name="Ma L."/>
            <person name="Liu H."/>
            <person name="Zhou Y."/>
            <person name="Zhao J."/>
            <person name="Fang X."/>
            <person name="Li G."/>
            <person name="Fang L."/>
            <person name="Li Y."/>
            <person name="Liu D."/>
            <person name="Zheng H."/>
            <person name="Zhang Y."/>
            <person name="Qin N."/>
            <person name="Li Z."/>
            <person name="Yang G."/>
            <person name="Yang S."/>
            <person name="Bolund L."/>
            <person name="Kristiansen K."/>
            <person name="Zheng H."/>
            <person name="Li S."/>
            <person name="Zhang X."/>
            <person name="Yang H."/>
            <person name="Wang J."/>
            <person name="Sun R."/>
            <person name="Zhang B."/>
            <person name="Jiang S."/>
            <person name="Wang J."/>
            <person name="Du Y."/>
            <person name="Li S."/>
        </authorList>
    </citation>
    <scope>NUCLEOTIDE SEQUENCE [LARGE SCALE GENOMIC DNA]</scope>
    <source>
        <strain evidence="16">cv. 9930</strain>
    </source>
</reference>
<dbReference type="GO" id="GO:0042545">
    <property type="term" value="P:cell wall modification"/>
    <property type="evidence" value="ECO:0007669"/>
    <property type="project" value="UniProtKB-UniRule"/>
</dbReference>
<dbReference type="OMA" id="REQESEC"/>
<feature type="domain" description="Pectinesterase catalytic" evidence="14">
    <location>
        <begin position="72"/>
        <end position="358"/>
    </location>
</feature>
<dbReference type="InterPro" id="IPR000070">
    <property type="entry name" value="Pectinesterase_cat"/>
</dbReference>
<accession>A0A0A0KEY2</accession>
<evidence type="ECO:0000256" key="13">
    <source>
        <dbReference type="SAM" id="Phobius"/>
    </source>
</evidence>
<evidence type="ECO:0000313" key="15">
    <source>
        <dbReference type="EMBL" id="KGN48073.1"/>
    </source>
</evidence>
<dbReference type="FunFam" id="2.160.20.10:FF:000008">
    <property type="entry name" value="Pectinesterase"/>
    <property type="match status" value="1"/>
</dbReference>
<keyword evidence="13" id="KW-0812">Transmembrane</keyword>
<dbReference type="InterPro" id="IPR012334">
    <property type="entry name" value="Pectin_lyas_fold"/>
</dbReference>
<dbReference type="Gramene" id="KGN48073">
    <property type="protein sequence ID" value="KGN48073"/>
    <property type="gene ID" value="Csa_6G428540"/>
</dbReference>
<organism evidence="15 16">
    <name type="scientific">Cucumis sativus</name>
    <name type="common">Cucumber</name>
    <dbReference type="NCBI Taxonomy" id="3659"/>
    <lineage>
        <taxon>Eukaryota</taxon>
        <taxon>Viridiplantae</taxon>
        <taxon>Streptophyta</taxon>
        <taxon>Embryophyta</taxon>
        <taxon>Tracheophyta</taxon>
        <taxon>Spermatophyta</taxon>
        <taxon>Magnoliopsida</taxon>
        <taxon>eudicotyledons</taxon>
        <taxon>Gunneridae</taxon>
        <taxon>Pentapetalae</taxon>
        <taxon>rosids</taxon>
        <taxon>fabids</taxon>
        <taxon>Cucurbitales</taxon>
        <taxon>Cucurbitaceae</taxon>
        <taxon>Benincaseae</taxon>
        <taxon>Cucumis</taxon>
    </lineage>
</organism>
<keyword evidence="16" id="KW-1185">Reference proteome</keyword>
<dbReference type="STRING" id="3659.A0A0A0KEY2"/>
<comment type="catalytic activity">
    <reaction evidence="10 12">
        <text>[(1-&gt;4)-alpha-D-galacturonosyl methyl ester](n) + n H2O = [(1-&gt;4)-alpha-D-galacturonosyl](n) + n methanol + n H(+)</text>
        <dbReference type="Rhea" id="RHEA:22380"/>
        <dbReference type="Rhea" id="RHEA-COMP:14570"/>
        <dbReference type="Rhea" id="RHEA-COMP:14573"/>
        <dbReference type="ChEBI" id="CHEBI:15377"/>
        <dbReference type="ChEBI" id="CHEBI:15378"/>
        <dbReference type="ChEBI" id="CHEBI:17790"/>
        <dbReference type="ChEBI" id="CHEBI:140522"/>
        <dbReference type="ChEBI" id="CHEBI:140523"/>
        <dbReference type="EC" id="3.1.1.11"/>
    </reaction>
</comment>
<proteinExistence type="inferred from homology"/>
<reference evidence="15 16" key="2">
    <citation type="journal article" date="2009" name="PLoS ONE">
        <title>An integrated genetic and cytogenetic map of the cucumber genome.</title>
        <authorList>
            <person name="Ren Y."/>
            <person name="Zhang Z."/>
            <person name="Liu J."/>
            <person name="Staub J.E."/>
            <person name="Han Y."/>
            <person name="Cheng Z."/>
            <person name="Li X."/>
            <person name="Lu J."/>
            <person name="Miao H."/>
            <person name="Kang H."/>
            <person name="Xie B."/>
            <person name="Gu X."/>
            <person name="Wang X."/>
            <person name="Du Y."/>
            <person name="Jin W."/>
            <person name="Huang S."/>
        </authorList>
    </citation>
    <scope>NUCLEOTIDE SEQUENCE [LARGE SCALE GENOMIC DNA]</scope>
    <source>
        <strain evidence="16">cv. 9930</strain>
    </source>
</reference>
<evidence type="ECO:0000313" key="16">
    <source>
        <dbReference type="Proteomes" id="UP000029981"/>
    </source>
</evidence>
<dbReference type="PANTHER" id="PTHR31321:SF87">
    <property type="entry name" value="PECTINESTERASE 63-RELATED"/>
    <property type="match status" value="1"/>
</dbReference>
<dbReference type="EC" id="3.1.1.11" evidence="4 12"/>
<dbReference type="KEGG" id="csv:101205808"/>
<evidence type="ECO:0000256" key="10">
    <source>
        <dbReference type="ARBA" id="ARBA00047928"/>
    </source>
</evidence>
<reference evidence="15 16" key="4">
    <citation type="journal article" date="2011" name="BMC Genomics">
        <title>RNA-Seq improves annotation of protein-coding genes in the cucumber genome.</title>
        <authorList>
            <person name="Li Z."/>
            <person name="Zhang Z."/>
            <person name="Yan P."/>
            <person name="Huang S."/>
            <person name="Fei Z."/>
            <person name="Lin K."/>
        </authorList>
    </citation>
    <scope>NUCLEOTIDE SEQUENCE [LARGE SCALE GENOMIC DNA]</scope>
    <source>
        <strain evidence="16">cv. 9930</strain>
    </source>
</reference>
<evidence type="ECO:0000256" key="3">
    <source>
        <dbReference type="ARBA" id="ARBA00008891"/>
    </source>
</evidence>
<evidence type="ECO:0000256" key="1">
    <source>
        <dbReference type="ARBA" id="ARBA00004191"/>
    </source>
</evidence>
<evidence type="ECO:0000256" key="5">
    <source>
        <dbReference type="ARBA" id="ARBA00022512"/>
    </source>
</evidence>
<evidence type="ECO:0000256" key="11">
    <source>
        <dbReference type="PROSITE-ProRule" id="PRU10040"/>
    </source>
</evidence>
<reference evidence="15 16" key="3">
    <citation type="journal article" date="2010" name="BMC Genomics">
        <title>Transcriptome sequencing and comparative analysis of cucumber flowers with different sex types.</title>
        <authorList>
            <person name="Guo S."/>
            <person name="Zheng Y."/>
            <person name="Joung J.G."/>
            <person name="Liu S."/>
            <person name="Zhang Z."/>
            <person name="Crasta O.R."/>
            <person name="Sobral B.W."/>
            <person name="Xu Y."/>
            <person name="Huang S."/>
            <person name="Fei Z."/>
        </authorList>
    </citation>
    <scope>NUCLEOTIDE SEQUENCE [LARGE SCALE GENOMIC DNA]</scope>
    <source>
        <strain evidence="16">cv. 9930</strain>
    </source>
</reference>
<evidence type="ECO:0000256" key="8">
    <source>
        <dbReference type="ARBA" id="ARBA00022801"/>
    </source>
</evidence>
<dbReference type="PANTHER" id="PTHR31321">
    <property type="entry name" value="ACYL-COA THIOESTER HYDROLASE YBHC-RELATED"/>
    <property type="match status" value="1"/>
</dbReference>
<keyword evidence="7" id="KW-0732">Signal</keyword>
<evidence type="ECO:0000256" key="9">
    <source>
        <dbReference type="ARBA" id="ARBA00023085"/>
    </source>
</evidence>
<comment type="pathway">
    <text evidence="2 12">Glycan metabolism; pectin degradation; 2-dehydro-3-deoxy-D-gluconate from pectin: step 1/5.</text>
</comment>
<dbReference type="GO" id="GO:0030599">
    <property type="term" value="F:pectinesterase activity"/>
    <property type="evidence" value="ECO:0000318"/>
    <property type="project" value="GO_Central"/>
</dbReference>
<keyword evidence="6" id="KW-0964">Secreted</keyword>
<dbReference type="Pfam" id="PF01095">
    <property type="entry name" value="Pectinesterase"/>
    <property type="match status" value="1"/>
</dbReference>
<keyword evidence="13" id="KW-1133">Transmembrane helix</keyword>
<evidence type="ECO:0000256" key="12">
    <source>
        <dbReference type="RuleBase" id="RU000589"/>
    </source>
</evidence>
<comment type="subcellular location">
    <subcellularLocation>
        <location evidence="1">Secreted</location>
        <location evidence="1">Cell wall</location>
    </subcellularLocation>
</comment>
<dbReference type="OrthoDB" id="2019149at2759"/>
<dbReference type="AlphaFoldDB" id="A0A0A0KEY2"/>
<dbReference type="InterPro" id="IPR033131">
    <property type="entry name" value="Pectinesterase_Asp_AS"/>
</dbReference>
<keyword evidence="9 12" id="KW-0063">Aspartyl esterase</keyword>
<dbReference type="InterPro" id="IPR011050">
    <property type="entry name" value="Pectin_lyase_fold/virulence"/>
</dbReference>
<comment type="similarity">
    <text evidence="3">Belongs to the pectinesterase family.</text>
</comment>
<evidence type="ECO:0000256" key="7">
    <source>
        <dbReference type="ARBA" id="ARBA00022729"/>
    </source>
</evidence>
<dbReference type="EMBL" id="CM002927">
    <property type="protein sequence ID" value="KGN48073.1"/>
    <property type="molecule type" value="Genomic_DNA"/>
</dbReference>
<evidence type="ECO:0000256" key="4">
    <source>
        <dbReference type="ARBA" id="ARBA00013229"/>
    </source>
</evidence>
<dbReference type="Gene3D" id="2.160.20.10">
    <property type="entry name" value="Single-stranded right-handed beta-helix, Pectin lyase-like"/>
    <property type="match status" value="1"/>
</dbReference>
<evidence type="ECO:0000259" key="14">
    <source>
        <dbReference type="Pfam" id="PF01095"/>
    </source>
</evidence>